<keyword evidence="1" id="KW-1133">Transmembrane helix</keyword>
<keyword evidence="1" id="KW-0472">Membrane</keyword>
<dbReference type="EMBL" id="JBBDGN010000002">
    <property type="protein sequence ID" value="MEJ1090711.1"/>
    <property type="molecule type" value="Genomic_DNA"/>
</dbReference>
<feature type="transmembrane region" description="Helical" evidence="1">
    <location>
        <begin position="21"/>
        <end position="40"/>
    </location>
</feature>
<dbReference type="Proteomes" id="UP001366085">
    <property type="component" value="Unassembled WGS sequence"/>
</dbReference>
<evidence type="ECO:0000313" key="2">
    <source>
        <dbReference type="EMBL" id="MEJ1090711.1"/>
    </source>
</evidence>
<keyword evidence="3" id="KW-1185">Reference proteome</keyword>
<organism evidence="2 3">
    <name type="scientific">Microbacterium istanbulense</name>
    <dbReference type="NCBI Taxonomy" id="3122049"/>
    <lineage>
        <taxon>Bacteria</taxon>
        <taxon>Bacillati</taxon>
        <taxon>Actinomycetota</taxon>
        <taxon>Actinomycetes</taxon>
        <taxon>Micrococcales</taxon>
        <taxon>Microbacteriaceae</taxon>
        <taxon>Microbacterium</taxon>
    </lineage>
</organism>
<evidence type="ECO:0000313" key="3">
    <source>
        <dbReference type="Proteomes" id="UP001366085"/>
    </source>
</evidence>
<name>A0ABU8LH91_9MICO</name>
<evidence type="ECO:0000256" key="1">
    <source>
        <dbReference type="SAM" id="Phobius"/>
    </source>
</evidence>
<accession>A0ABU8LH91</accession>
<gene>
    <name evidence="2" type="ORF">WDU93_03320</name>
</gene>
<proteinExistence type="predicted"/>
<comment type="caution">
    <text evidence="2">The sequence shown here is derived from an EMBL/GenBank/DDBJ whole genome shotgun (WGS) entry which is preliminary data.</text>
</comment>
<evidence type="ECO:0008006" key="4">
    <source>
        <dbReference type="Google" id="ProtNLM"/>
    </source>
</evidence>
<dbReference type="RefSeq" id="WP_337317439.1">
    <property type="nucleotide sequence ID" value="NZ_JBBDGN010000002.1"/>
</dbReference>
<keyword evidence="1" id="KW-0812">Transmembrane</keyword>
<sequence length="181" mass="19512">MHATATRPHRRRSAWRVVGGILAFVLIAAGIGIAGLSMLAPQTAERLYGEIRTQAVTVVDDVRAEVLKEYPTVTLGATGGRAELDRCDGTFTEVVSYQRDGVPPVWAAHNNCGGDTILAWQLGDQVKLEGDETVYEVVDVRTTSKTWSSTDDLVGLGGDLALQTCFYGEDRMKFVGLSPVA</sequence>
<reference evidence="2 3" key="1">
    <citation type="submission" date="2024-02" db="EMBL/GenBank/DDBJ databases">
        <authorList>
            <person name="Saticioglu I.B."/>
        </authorList>
    </citation>
    <scope>NUCLEOTIDE SEQUENCE [LARGE SCALE GENOMIC DNA]</scope>
    <source>
        <strain evidence="2 3">Mu-43</strain>
    </source>
</reference>
<protein>
    <recommendedName>
        <fullName evidence="4">Sortase</fullName>
    </recommendedName>
</protein>